<dbReference type="EMBL" id="CP089984">
    <property type="protein sequence ID" value="WXB17883.1"/>
    <property type="molecule type" value="Genomic_DNA"/>
</dbReference>
<evidence type="ECO:0000313" key="2">
    <source>
        <dbReference type="Proteomes" id="UP001370348"/>
    </source>
</evidence>
<sequence>MASLRYTRQTRLADVGPSGQARLEGLRVRVTGSSLDARVEALYLAGAGVGTIVEDETMAEVVRGINPGVGVTIAGPRAQTDAGAANGATAGSTSAVSEGDAVEKLGALHGGAAEVAQGAMRALLAMRRGLFDGETGR</sequence>
<dbReference type="RefSeq" id="WP_394827525.1">
    <property type="nucleotide sequence ID" value="NZ_CP089984.1"/>
</dbReference>
<dbReference type="InterPro" id="IPR035985">
    <property type="entry name" value="Ubiquitin-activating_enz"/>
</dbReference>
<organism evidence="1 2">
    <name type="scientific">Pendulispora albinea</name>
    <dbReference type="NCBI Taxonomy" id="2741071"/>
    <lineage>
        <taxon>Bacteria</taxon>
        <taxon>Pseudomonadati</taxon>
        <taxon>Myxococcota</taxon>
        <taxon>Myxococcia</taxon>
        <taxon>Myxococcales</taxon>
        <taxon>Sorangiineae</taxon>
        <taxon>Pendulisporaceae</taxon>
        <taxon>Pendulispora</taxon>
    </lineage>
</organism>
<dbReference type="Proteomes" id="UP001370348">
    <property type="component" value="Chromosome"/>
</dbReference>
<name>A0ABZ2M469_9BACT</name>
<gene>
    <name evidence="1" type="ORF">LZC94_11535</name>
</gene>
<reference evidence="1 2" key="1">
    <citation type="submission" date="2021-12" db="EMBL/GenBank/DDBJ databases">
        <title>Discovery of the Pendulisporaceae a myxobacterial family with distinct sporulation behavior and unique specialized metabolism.</title>
        <authorList>
            <person name="Garcia R."/>
            <person name="Popoff A."/>
            <person name="Bader C.D."/>
            <person name="Loehr J."/>
            <person name="Walesch S."/>
            <person name="Walt C."/>
            <person name="Boldt J."/>
            <person name="Bunk B."/>
            <person name="Haeckl F.J.F.P.J."/>
            <person name="Gunesch A.P."/>
            <person name="Birkelbach J."/>
            <person name="Nuebel U."/>
            <person name="Pietschmann T."/>
            <person name="Bach T."/>
            <person name="Mueller R."/>
        </authorList>
    </citation>
    <scope>NUCLEOTIDE SEQUENCE [LARGE SCALE GENOMIC DNA]</scope>
    <source>
        <strain evidence="1 2">MSr11954</strain>
    </source>
</reference>
<proteinExistence type="predicted"/>
<evidence type="ECO:0000313" key="1">
    <source>
        <dbReference type="EMBL" id="WXB17883.1"/>
    </source>
</evidence>
<keyword evidence="2" id="KW-1185">Reference proteome</keyword>
<protein>
    <submittedName>
        <fullName evidence="1">Uncharacterized protein</fullName>
    </submittedName>
</protein>
<accession>A0ABZ2M469</accession>
<dbReference type="SUPFAM" id="SSF69572">
    <property type="entry name" value="Activating enzymes of the ubiquitin-like proteins"/>
    <property type="match status" value="1"/>
</dbReference>